<organism evidence="1 2">
    <name type="scientific">Laceyella putida</name>
    <dbReference type="NCBI Taxonomy" id="110101"/>
    <lineage>
        <taxon>Bacteria</taxon>
        <taxon>Bacillati</taxon>
        <taxon>Bacillota</taxon>
        <taxon>Bacilli</taxon>
        <taxon>Bacillales</taxon>
        <taxon>Thermoactinomycetaceae</taxon>
        <taxon>Laceyella</taxon>
    </lineage>
</organism>
<accession>A0ABW2RHR0</accession>
<gene>
    <name evidence="1" type="ORF">ACFQNG_05310</name>
</gene>
<evidence type="ECO:0000313" key="1">
    <source>
        <dbReference type="EMBL" id="MFC7440562.1"/>
    </source>
</evidence>
<dbReference type="Proteomes" id="UP001596500">
    <property type="component" value="Unassembled WGS sequence"/>
</dbReference>
<evidence type="ECO:0000313" key="2">
    <source>
        <dbReference type="Proteomes" id="UP001596500"/>
    </source>
</evidence>
<keyword evidence="2" id="KW-1185">Reference proteome</keyword>
<sequence length="121" mass="14023">MKPVRALLLFACLSVIAYYGYRYVFSLDYLTLTNRSGHWEATVIITPSTDEYTIQYQGPDEAEPDEVYYQLLINNKKVAEGNVGLYFGSTPPFQSNHPYRETDQYLLIIQWDGNEEIILLQ</sequence>
<protein>
    <submittedName>
        <fullName evidence="1">Uncharacterized protein</fullName>
    </submittedName>
</protein>
<reference evidence="2" key="1">
    <citation type="journal article" date="2019" name="Int. J. Syst. Evol. Microbiol.">
        <title>The Global Catalogue of Microorganisms (GCM) 10K type strain sequencing project: providing services to taxonomists for standard genome sequencing and annotation.</title>
        <authorList>
            <consortium name="The Broad Institute Genomics Platform"/>
            <consortium name="The Broad Institute Genome Sequencing Center for Infectious Disease"/>
            <person name="Wu L."/>
            <person name="Ma J."/>
        </authorList>
    </citation>
    <scope>NUCLEOTIDE SEQUENCE [LARGE SCALE GENOMIC DNA]</scope>
    <source>
        <strain evidence="2">CGMCC 1.12942</strain>
    </source>
</reference>
<name>A0ABW2RHR0_9BACL</name>
<dbReference type="RefSeq" id="WP_379863843.1">
    <property type="nucleotide sequence ID" value="NZ_JBHTBW010000014.1"/>
</dbReference>
<comment type="caution">
    <text evidence="1">The sequence shown here is derived from an EMBL/GenBank/DDBJ whole genome shotgun (WGS) entry which is preliminary data.</text>
</comment>
<proteinExistence type="predicted"/>
<dbReference type="EMBL" id="JBHTBW010000014">
    <property type="protein sequence ID" value="MFC7440562.1"/>
    <property type="molecule type" value="Genomic_DNA"/>
</dbReference>